<dbReference type="InterPro" id="IPR011990">
    <property type="entry name" value="TPR-like_helical_dom_sf"/>
</dbReference>
<dbReference type="SUPFAM" id="SSF48452">
    <property type="entry name" value="TPR-like"/>
    <property type="match status" value="1"/>
</dbReference>
<dbReference type="Proteomes" id="UP001371305">
    <property type="component" value="Unassembled WGS sequence"/>
</dbReference>
<comment type="caution">
    <text evidence="1">The sequence shown here is derived from an EMBL/GenBank/DDBJ whole genome shotgun (WGS) entry which is preliminary data.</text>
</comment>
<name>A0ABU9AYY9_9BACT</name>
<dbReference type="Gene3D" id="1.25.40.10">
    <property type="entry name" value="Tetratricopeptide repeat domain"/>
    <property type="match status" value="1"/>
</dbReference>
<organism evidence="1 2">
    <name type="scientific">Luteolibacter soli</name>
    <dbReference type="NCBI Taxonomy" id="3135280"/>
    <lineage>
        <taxon>Bacteria</taxon>
        <taxon>Pseudomonadati</taxon>
        <taxon>Verrucomicrobiota</taxon>
        <taxon>Verrucomicrobiia</taxon>
        <taxon>Verrucomicrobiales</taxon>
        <taxon>Verrucomicrobiaceae</taxon>
        <taxon>Luteolibacter</taxon>
    </lineage>
</organism>
<proteinExistence type="predicted"/>
<dbReference type="RefSeq" id="WP_341406720.1">
    <property type="nucleotide sequence ID" value="NZ_JBBUKT010000009.1"/>
</dbReference>
<sequence>MRHLLLIAALACPLVAAGERTYIQEFYDARKIEKADPAAAVEGMKRSFEKAIAEGNTDYAAAAGASACHLIYEQGRNVEAGKFAREVLDKLDPLPVDGPYGDAVRRCTIFGYLERGLMMEGKIGAALQANRAGAETLRGKKVTANGDGPPVKVKEVIALPAKLRSMGWRLIEREGELLDHIGRTTDARALLDEAAAYLTAPDRDLESVERFYAFKLLASRAELLDFLGYNKEAIDLQEELLGSDLAATHSGPGLDTLRLNLLRNRSQWEGPSEAILEEAKQAAAAAKRAGAIHGFDRLIAKMELDLKESQEALDAIQADAKFEKSLGHFHEALYADRDYLIARANAGVDGLDGEFGSLLTQMRAQGNKRGEPTLYREYGDYLLDRQRPTEAAVMFSEALRLTRSFGWVLHEPALLSKLFDARFAAGDLAGARAALAEFDAFLANHPDIPAARRVLAESGRAKALARLGEKEAARTAFAAARKSAADLPDYLKKWLTPEMESSLADPAPPAPGAAVAKLKPLSVQPLEVTSIAPPGGSARTRFTVFNSNAAGVTGSLVVSGPGAVAAGDGIRFEAGKPATEVRVARSISSGGEISVVGTLAAGNAATAEVRVAWEHTGQGAGNVTTWNVSWDKAATGSVVLDASALETSPFRSVVLFHELAVPVHEPEGISFRLVSKVPLRFEYYDPSNQALLGVDANGNGDFTETGDLYFRGSSGATAALVPAGPGGKSPGVEVRIFSIDGGPASPESQALILAAEVFRDGKWSKEAEDTLK</sequence>
<keyword evidence="2" id="KW-1185">Reference proteome</keyword>
<evidence type="ECO:0000313" key="2">
    <source>
        <dbReference type="Proteomes" id="UP001371305"/>
    </source>
</evidence>
<evidence type="ECO:0008006" key="3">
    <source>
        <dbReference type="Google" id="ProtNLM"/>
    </source>
</evidence>
<gene>
    <name evidence="1" type="ORF">WKV53_20775</name>
</gene>
<dbReference type="EMBL" id="JBBUKT010000009">
    <property type="protein sequence ID" value="MEK7952960.1"/>
    <property type="molecule type" value="Genomic_DNA"/>
</dbReference>
<protein>
    <recommendedName>
        <fullName evidence="3">Tetratricopeptide repeat protein</fullName>
    </recommendedName>
</protein>
<evidence type="ECO:0000313" key="1">
    <source>
        <dbReference type="EMBL" id="MEK7952960.1"/>
    </source>
</evidence>
<reference evidence="1 2" key="1">
    <citation type="submission" date="2024-04" db="EMBL/GenBank/DDBJ databases">
        <title>Luteolibacter sp. isolated from soil.</title>
        <authorList>
            <person name="An J."/>
        </authorList>
    </citation>
    <scope>NUCLEOTIDE SEQUENCE [LARGE SCALE GENOMIC DNA]</scope>
    <source>
        <strain evidence="1 2">Y139</strain>
    </source>
</reference>
<accession>A0ABU9AYY9</accession>